<dbReference type="SMART" id="SM00460">
    <property type="entry name" value="TGc"/>
    <property type="match status" value="1"/>
</dbReference>
<gene>
    <name evidence="3" type="ORF">SAMN05421788_112143</name>
</gene>
<accession>A0A173ML08</accession>
<reference evidence="4" key="1">
    <citation type="submission" date="2017-01" db="EMBL/GenBank/DDBJ databases">
        <authorList>
            <person name="Varghese N."/>
            <person name="Submissions S."/>
        </authorList>
    </citation>
    <scope>NUCLEOTIDE SEQUENCE [LARGE SCALE GENOMIC DNA]</scope>
    <source>
        <strain evidence="4">DSM 21054</strain>
    </source>
</reference>
<keyword evidence="1" id="KW-0732">Signal</keyword>
<dbReference type="GO" id="GO:0005737">
    <property type="term" value="C:cytoplasm"/>
    <property type="evidence" value="ECO:0007669"/>
    <property type="project" value="TreeGrafter"/>
</dbReference>
<dbReference type="PANTHER" id="PTHR46333:SF2">
    <property type="entry name" value="CYTOKINESIS PROTEIN 3"/>
    <property type="match status" value="1"/>
</dbReference>
<feature type="signal peptide" evidence="1">
    <location>
        <begin position="1"/>
        <end position="33"/>
    </location>
</feature>
<protein>
    <submittedName>
        <fullName evidence="3">Transglutaminase-like superfamily protein</fullName>
    </submittedName>
</protein>
<name>A0A173ML08_9BACT</name>
<dbReference type="InterPro" id="IPR052557">
    <property type="entry name" value="CAP/Cytokinesis_protein"/>
</dbReference>
<organism evidence="3 4">
    <name type="scientific">Filimonas lacunae</name>
    <dbReference type="NCBI Taxonomy" id="477680"/>
    <lineage>
        <taxon>Bacteria</taxon>
        <taxon>Pseudomonadati</taxon>
        <taxon>Bacteroidota</taxon>
        <taxon>Chitinophagia</taxon>
        <taxon>Chitinophagales</taxon>
        <taxon>Chitinophagaceae</taxon>
        <taxon>Filimonas</taxon>
    </lineage>
</organism>
<dbReference type="Gene3D" id="3.10.620.30">
    <property type="match status" value="1"/>
</dbReference>
<dbReference type="Pfam" id="PF01841">
    <property type="entry name" value="Transglut_core"/>
    <property type="match status" value="1"/>
</dbReference>
<dbReference type="Proteomes" id="UP000186917">
    <property type="component" value="Unassembled WGS sequence"/>
</dbReference>
<dbReference type="EMBL" id="FTOR01000012">
    <property type="protein sequence ID" value="SIT33401.1"/>
    <property type="molecule type" value="Genomic_DNA"/>
</dbReference>
<evidence type="ECO:0000313" key="4">
    <source>
        <dbReference type="Proteomes" id="UP000186917"/>
    </source>
</evidence>
<evidence type="ECO:0000259" key="2">
    <source>
        <dbReference type="SMART" id="SM00460"/>
    </source>
</evidence>
<dbReference type="InterPro" id="IPR002931">
    <property type="entry name" value="Transglutaminase-like"/>
</dbReference>
<dbReference type="InterPro" id="IPR038765">
    <property type="entry name" value="Papain-like_cys_pep_sf"/>
</dbReference>
<dbReference type="PANTHER" id="PTHR46333">
    <property type="entry name" value="CYTOKINESIS PROTEIN 3"/>
    <property type="match status" value="1"/>
</dbReference>
<dbReference type="SUPFAM" id="SSF54001">
    <property type="entry name" value="Cysteine proteinases"/>
    <property type="match status" value="1"/>
</dbReference>
<evidence type="ECO:0000313" key="3">
    <source>
        <dbReference type="EMBL" id="SIT33401.1"/>
    </source>
</evidence>
<keyword evidence="4" id="KW-1185">Reference proteome</keyword>
<dbReference type="KEGG" id="fln:FLA_4371"/>
<dbReference type="STRING" id="477680.SAMN05421788_112143"/>
<dbReference type="AlphaFoldDB" id="A0A173ML08"/>
<proteinExistence type="predicted"/>
<sequence length="392" mass="44589">MLTFGALKNNPISFMRPILLLVISCMLMQWAFAQTRSTTQTTVKGPAKEPVNVYAITDSLALLVPESATHTTDGIAAYISAHFKSDTDKTRAAFIWITHNIHYDVKNMFAINPYVSDAEKIRKVLDTRSGICEHFSLLFQQICSKVGIDCHIVSGYTRQKEYVDYIAHIWCAAKVQNKWFLFDPTWGAGSIINGTFVPSLKPQYYKAKGTALMASHMPFDFIWQLLNYPVTGDAFYTMPVRPDSSHVYCQYADSIKAMEQMDTALQYATQMRRLVSNGVKNTLCVTQLQYWRIKLQNLAVVDYNAGVMGFNKYIDYYNKQFRPARPDAEIQGMLTQCTIQLKAAADKLNIAEAQWEGLDESGRALRRQITDMQAKVKTQEEWLQQHFSKKAG</sequence>
<feature type="chain" id="PRO_5030023113" evidence="1">
    <location>
        <begin position="34"/>
        <end position="392"/>
    </location>
</feature>
<evidence type="ECO:0000256" key="1">
    <source>
        <dbReference type="SAM" id="SignalP"/>
    </source>
</evidence>
<feature type="domain" description="Transglutaminase-like" evidence="2">
    <location>
        <begin position="124"/>
        <end position="186"/>
    </location>
</feature>